<dbReference type="Proteomes" id="UP000466514">
    <property type="component" value="Chromosome"/>
</dbReference>
<accession>A0A7I7ME98</accession>
<name>A0A7I7ME98_9MYCO</name>
<protein>
    <submittedName>
        <fullName evidence="1">Uncharacterized protein</fullName>
    </submittedName>
</protein>
<sequence length="69" mass="7829">MPDLGAKEPDYAKELVSEKACVNSDDRNGTRHTTRSQWCKATREHSDDIVVTTSTIARLLRGRSYDHHT</sequence>
<dbReference type="EMBL" id="AP022574">
    <property type="protein sequence ID" value="BBX70172.1"/>
    <property type="molecule type" value="Genomic_DNA"/>
</dbReference>
<proteinExistence type="predicted"/>
<dbReference type="KEGG" id="mpsc:MPSYJ_36330"/>
<evidence type="ECO:0000313" key="2">
    <source>
        <dbReference type="Proteomes" id="UP000466514"/>
    </source>
</evidence>
<evidence type="ECO:0000313" key="1">
    <source>
        <dbReference type="EMBL" id="BBX70172.1"/>
    </source>
</evidence>
<gene>
    <name evidence="1" type="ORF">MPSYJ_36330</name>
</gene>
<organism evidence="1 2">
    <name type="scientific">Mycolicibacterium psychrotolerans</name>
    <dbReference type="NCBI Taxonomy" id="216929"/>
    <lineage>
        <taxon>Bacteria</taxon>
        <taxon>Bacillati</taxon>
        <taxon>Actinomycetota</taxon>
        <taxon>Actinomycetes</taxon>
        <taxon>Mycobacteriales</taxon>
        <taxon>Mycobacteriaceae</taxon>
        <taxon>Mycolicibacterium</taxon>
    </lineage>
</organism>
<dbReference type="AlphaFoldDB" id="A0A7I7ME98"/>
<keyword evidence="2" id="KW-1185">Reference proteome</keyword>
<reference evidence="1 2" key="1">
    <citation type="journal article" date="2019" name="Emerg. Microbes Infect.">
        <title>Comprehensive subspecies identification of 175 nontuberculous mycobacteria species based on 7547 genomic profiles.</title>
        <authorList>
            <person name="Matsumoto Y."/>
            <person name="Kinjo T."/>
            <person name="Motooka D."/>
            <person name="Nabeya D."/>
            <person name="Jung N."/>
            <person name="Uechi K."/>
            <person name="Horii T."/>
            <person name="Iida T."/>
            <person name="Fujita J."/>
            <person name="Nakamura S."/>
        </authorList>
    </citation>
    <scope>NUCLEOTIDE SEQUENCE [LARGE SCALE GENOMIC DNA]</scope>
    <source>
        <strain evidence="1 2">JCM 13323</strain>
    </source>
</reference>